<comment type="caution">
    <text evidence="2">The sequence shown here is derived from an EMBL/GenBank/DDBJ whole genome shotgun (WGS) entry which is preliminary data.</text>
</comment>
<sequence length="122" mass="13435">PSSKLGARQGQRQNKGHGGARCDNKARHKALRRWRQGKYVTSWRTGRATLCQLSGARAPGTLLARRWDGWLWTLLGWLAIGVAKVLLEDSCGGRRLELLEAPCSCYVGDVSPTIAPIPPLME</sequence>
<dbReference type="AlphaFoldDB" id="A0ABC8TBN9"/>
<feature type="non-terminal residue" evidence="2">
    <location>
        <position position="1"/>
    </location>
</feature>
<accession>A0ABC8TBN9</accession>
<keyword evidence="3" id="KW-1185">Reference proteome</keyword>
<gene>
    <name evidence="2" type="ORF">ILEXP_LOCUS35746</name>
</gene>
<protein>
    <submittedName>
        <fullName evidence="2">Uncharacterized protein</fullName>
    </submittedName>
</protein>
<name>A0ABC8TBN9_9AQUA</name>
<reference evidence="2 3" key="1">
    <citation type="submission" date="2024-02" db="EMBL/GenBank/DDBJ databases">
        <authorList>
            <person name="Vignale AGUSTIN F."/>
            <person name="Sosa J E."/>
            <person name="Modenutti C."/>
        </authorList>
    </citation>
    <scope>NUCLEOTIDE SEQUENCE [LARGE SCALE GENOMIC DNA]</scope>
</reference>
<proteinExistence type="predicted"/>
<evidence type="ECO:0000313" key="3">
    <source>
        <dbReference type="Proteomes" id="UP001642360"/>
    </source>
</evidence>
<evidence type="ECO:0000313" key="2">
    <source>
        <dbReference type="EMBL" id="CAK9166526.1"/>
    </source>
</evidence>
<evidence type="ECO:0000256" key="1">
    <source>
        <dbReference type="SAM" id="MobiDB-lite"/>
    </source>
</evidence>
<dbReference type="EMBL" id="CAUOFW020004614">
    <property type="protein sequence ID" value="CAK9166526.1"/>
    <property type="molecule type" value="Genomic_DNA"/>
</dbReference>
<dbReference type="Proteomes" id="UP001642360">
    <property type="component" value="Unassembled WGS sequence"/>
</dbReference>
<organism evidence="2 3">
    <name type="scientific">Ilex paraguariensis</name>
    <name type="common">yerba mate</name>
    <dbReference type="NCBI Taxonomy" id="185542"/>
    <lineage>
        <taxon>Eukaryota</taxon>
        <taxon>Viridiplantae</taxon>
        <taxon>Streptophyta</taxon>
        <taxon>Embryophyta</taxon>
        <taxon>Tracheophyta</taxon>
        <taxon>Spermatophyta</taxon>
        <taxon>Magnoliopsida</taxon>
        <taxon>eudicotyledons</taxon>
        <taxon>Gunneridae</taxon>
        <taxon>Pentapetalae</taxon>
        <taxon>asterids</taxon>
        <taxon>campanulids</taxon>
        <taxon>Aquifoliales</taxon>
        <taxon>Aquifoliaceae</taxon>
        <taxon>Ilex</taxon>
    </lineage>
</organism>
<feature type="region of interest" description="Disordered" evidence="1">
    <location>
        <begin position="1"/>
        <end position="27"/>
    </location>
</feature>